<dbReference type="RefSeq" id="WP_179533924.1">
    <property type="nucleotide sequence ID" value="NZ_JACBYW010000001.1"/>
</dbReference>
<reference evidence="2 3" key="1">
    <citation type="submission" date="2020-07" db="EMBL/GenBank/DDBJ databases">
        <title>Genomic Encyclopedia of Type Strains, Phase III (KMG-III): the genomes of soil and plant-associated and newly described type strains.</title>
        <authorList>
            <person name="Whitman W."/>
        </authorList>
    </citation>
    <scope>NUCLEOTIDE SEQUENCE [LARGE SCALE GENOMIC DNA]</scope>
    <source>
        <strain evidence="2 3">CECT 8576</strain>
    </source>
</reference>
<organism evidence="2 3">
    <name type="scientific">Actinopolyspora biskrensis</name>
    <dbReference type="NCBI Taxonomy" id="1470178"/>
    <lineage>
        <taxon>Bacteria</taxon>
        <taxon>Bacillati</taxon>
        <taxon>Actinomycetota</taxon>
        <taxon>Actinomycetes</taxon>
        <taxon>Actinopolysporales</taxon>
        <taxon>Actinopolysporaceae</taxon>
        <taxon>Actinopolyspora</taxon>
    </lineage>
</organism>
<sequence>MNQGQRIPARHRPGPCAWFGPIALCLGLVSWMLVVAGTVCAVAAVISGTASVTTRGHYRRDATALLGTALGAGHVLVSIMVMLWAMR</sequence>
<keyword evidence="1" id="KW-0472">Membrane</keyword>
<comment type="caution">
    <text evidence="2">The sequence shown here is derived from an EMBL/GenBank/DDBJ whole genome shotgun (WGS) entry which is preliminary data.</text>
</comment>
<evidence type="ECO:0000313" key="2">
    <source>
        <dbReference type="EMBL" id="NYH77380.1"/>
    </source>
</evidence>
<accession>A0A852YTF7</accession>
<evidence type="ECO:0000313" key="3">
    <source>
        <dbReference type="Proteomes" id="UP000548304"/>
    </source>
</evidence>
<evidence type="ECO:0000256" key="1">
    <source>
        <dbReference type="SAM" id="Phobius"/>
    </source>
</evidence>
<dbReference type="Proteomes" id="UP000548304">
    <property type="component" value="Unassembled WGS sequence"/>
</dbReference>
<dbReference type="EMBL" id="JACBYW010000001">
    <property type="protein sequence ID" value="NYH77380.1"/>
    <property type="molecule type" value="Genomic_DNA"/>
</dbReference>
<feature type="transmembrane region" description="Helical" evidence="1">
    <location>
        <begin position="21"/>
        <end position="46"/>
    </location>
</feature>
<name>A0A852YTF7_9ACTN</name>
<feature type="transmembrane region" description="Helical" evidence="1">
    <location>
        <begin position="66"/>
        <end position="86"/>
    </location>
</feature>
<evidence type="ECO:0008006" key="4">
    <source>
        <dbReference type="Google" id="ProtNLM"/>
    </source>
</evidence>
<dbReference type="AlphaFoldDB" id="A0A852YTF7"/>
<keyword evidence="3" id="KW-1185">Reference proteome</keyword>
<gene>
    <name evidence="2" type="ORF">FHR84_000694</name>
</gene>
<protein>
    <recommendedName>
        <fullName evidence="4">DUF4190 domain-containing protein</fullName>
    </recommendedName>
</protein>
<keyword evidence="1" id="KW-1133">Transmembrane helix</keyword>
<proteinExistence type="predicted"/>
<keyword evidence="1" id="KW-0812">Transmembrane</keyword>